<accession>A0A7M1RV28</accession>
<dbReference type="EMBL" id="MT774408">
    <property type="protein sequence ID" value="QOR57692.1"/>
    <property type="molecule type" value="Genomic_DNA"/>
</dbReference>
<name>A0A7M1RV28_9CAUD</name>
<dbReference type="Proteomes" id="UP000594028">
    <property type="component" value="Segment"/>
</dbReference>
<organism evidence="1 2">
    <name type="scientific">uncultured phage cr130_1</name>
    <dbReference type="NCBI Taxonomy" id="2772092"/>
    <lineage>
        <taxon>Viruses</taxon>
        <taxon>Duplodnaviria</taxon>
        <taxon>Heunggongvirae</taxon>
        <taxon>Uroviricota</taxon>
        <taxon>Caudoviricetes</taxon>
        <taxon>Crassvirales</taxon>
        <taxon>Suoliviridae</taxon>
        <taxon>Oafivirinae</taxon>
        <taxon>Chuhaivirus</taxon>
        <taxon>Chuhaivirus simiae</taxon>
    </lineage>
</organism>
<proteinExistence type="predicted"/>
<protein>
    <submittedName>
        <fullName evidence="1">Uncharacterized protein</fullName>
    </submittedName>
</protein>
<keyword evidence="2" id="KW-1185">Reference proteome</keyword>
<sequence length="455" mass="50350">MANNKKTKTAAPAAKNPTEAVSASVEVIDVNKLNQQLNSKSDTGLDANHQVDLLNGLKTFFHDDPNAKTRFGEAVVEKIDGITAIGFVTVLVNEIVSAKTPFAVKMSSAQLGAITEVAPMLGIQIDSKLLPAPSADGTVQIPSNAVVVSKETKEKVKKEKAVVEEKPTTDPSKITNDEQLKKSLVFILGDTSASTRPYDRMVRATEFFRSVRSLEASKLADADESKTKLAEIKAESVSDILEDMRLLIGECPFSTVGLAHYVFNQAVETKNPVSPFIILYRSSRNKTTNAGLEDSTVAAIVKVLVNWNVDERLKEYETAYKRKEKTVKNSSESVRKNMLEPIQKNIDYCKSIKECISHPNFDAVESLIDDFKGEDVKKKNKATFIVRNIIDLWMPDVKFDELESNEKKDEILENVKKRAGVIVNAFLDPLEQNIAYKEFSTATSAEKKEGEQSKN</sequence>
<evidence type="ECO:0000313" key="2">
    <source>
        <dbReference type="Proteomes" id="UP000594028"/>
    </source>
</evidence>
<dbReference type="GeneID" id="65131845"/>
<dbReference type="RefSeq" id="YP_010113332.1">
    <property type="nucleotide sequence ID" value="NC_055901.1"/>
</dbReference>
<evidence type="ECO:0000313" key="1">
    <source>
        <dbReference type="EMBL" id="QOR57692.1"/>
    </source>
</evidence>
<dbReference type="KEGG" id="vg:65131845"/>
<reference evidence="1 2" key="1">
    <citation type="submission" date="2020-07" db="EMBL/GenBank/DDBJ databases">
        <title>Taxonomic proposal: Crassvirales, a new order of highly abundant and diverse bacterial viruses.</title>
        <authorList>
            <person name="Shkoporov A.N."/>
            <person name="Stockdale S.R."/>
            <person name="Guerin E."/>
            <person name="Ross R.P."/>
            <person name="Hill C."/>
        </authorList>
    </citation>
    <scope>NUCLEOTIDE SEQUENCE [LARGE SCALE GENOMIC DNA]</scope>
</reference>